<feature type="domain" description="Winged helix" evidence="1">
    <location>
        <begin position="17"/>
        <end position="87"/>
    </location>
</feature>
<keyword evidence="3" id="KW-1185">Reference proteome</keyword>
<evidence type="ECO:0000313" key="2">
    <source>
        <dbReference type="EMBL" id="ALI56834.1"/>
    </source>
</evidence>
<dbReference type="Pfam" id="PF22324">
    <property type="entry name" value="HTH_91"/>
    <property type="match status" value="1"/>
</dbReference>
<organism evidence="2 3">
    <name type="scientific">Celeribacter marinus</name>
    <dbReference type="NCBI Taxonomy" id="1397108"/>
    <lineage>
        <taxon>Bacteria</taxon>
        <taxon>Pseudomonadati</taxon>
        <taxon>Pseudomonadota</taxon>
        <taxon>Alphaproteobacteria</taxon>
        <taxon>Rhodobacterales</taxon>
        <taxon>Roseobacteraceae</taxon>
        <taxon>Celeribacter</taxon>
    </lineage>
</organism>
<sequence length="94" mass="10564">MGKARFTAQTDTGRRFEITIKGRKRWALERLMDAGPQGCTPITEPAPRWSGYIFDLRKLGVDIETVEETHGGTFAGSHGRYVLRTEIVDKAVLQ</sequence>
<accession>A0A0P0A7U3</accession>
<dbReference type="STRING" id="1397108.IMCC12053_2887"/>
<dbReference type="InterPro" id="IPR054382">
    <property type="entry name" value="wHTH_alphaproteobact"/>
</dbReference>
<proteinExistence type="predicted"/>
<dbReference type="PATRIC" id="fig|1397108.4.peg.2951"/>
<gene>
    <name evidence="2" type="ORF">IMCC12053_2887</name>
</gene>
<dbReference type="EMBL" id="CP012023">
    <property type="protein sequence ID" value="ALI56834.1"/>
    <property type="molecule type" value="Genomic_DNA"/>
</dbReference>
<reference evidence="2 3" key="1">
    <citation type="submission" date="2015-05" db="EMBL/GenBank/DDBJ databases">
        <authorList>
            <person name="Wang D.B."/>
            <person name="Wang M."/>
        </authorList>
    </citation>
    <scope>NUCLEOTIDE SEQUENCE [LARGE SCALE GENOMIC DNA]</scope>
    <source>
        <strain evidence="2 3">IMCC 12053</strain>
    </source>
</reference>
<protein>
    <recommendedName>
        <fullName evidence="1">Winged helix domain-containing protein</fullName>
    </recommendedName>
</protein>
<dbReference type="AlphaFoldDB" id="A0A0P0A7U3"/>
<evidence type="ECO:0000259" key="1">
    <source>
        <dbReference type="Pfam" id="PF22324"/>
    </source>
</evidence>
<dbReference type="KEGG" id="cmar:IMCC12053_2887"/>
<dbReference type="Proteomes" id="UP000064920">
    <property type="component" value="Chromosome"/>
</dbReference>
<dbReference type="OrthoDB" id="7211172at2"/>
<name>A0A0P0A7U3_9RHOB</name>
<evidence type="ECO:0000313" key="3">
    <source>
        <dbReference type="Proteomes" id="UP000064920"/>
    </source>
</evidence>